<evidence type="ECO:0000256" key="1">
    <source>
        <dbReference type="ARBA" id="ARBA00001255"/>
    </source>
</evidence>
<evidence type="ECO:0000256" key="7">
    <source>
        <dbReference type="SAM" id="SignalP"/>
    </source>
</evidence>
<evidence type="ECO:0000256" key="3">
    <source>
        <dbReference type="ARBA" id="ARBA00012755"/>
    </source>
</evidence>
<dbReference type="SUPFAM" id="SSF51445">
    <property type="entry name" value="(Trans)glycosidases"/>
    <property type="match status" value="1"/>
</dbReference>
<evidence type="ECO:0000313" key="8">
    <source>
        <dbReference type="EMBL" id="OHF01797.1"/>
    </source>
</evidence>
<comment type="caution">
    <text evidence="8">The sequence shown here is derived from an EMBL/GenBank/DDBJ whole genome shotgun (WGS) entry which is preliminary data.</text>
</comment>
<keyword evidence="4 6" id="KW-0378">Hydrolase</keyword>
<feature type="chain" id="PRO_5009602994" description="Alpha-galactosidase" evidence="7">
    <location>
        <begin position="17"/>
        <end position="244"/>
    </location>
</feature>
<accession>A0A1G4BKH5</accession>
<dbReference type="AlphaFoldDB" id="A0A1G4BKH5"/>
<keyword evidence="7" id="KW-0732">Signal</keyword>
<dbReference type="InterPro" id="IPR013785">
    <property type="entry name" value="Aldolase_TIM"/>
</dbReference>
<evidence type="ECO:0000256" key="5">
    <source>
        <dbReference type="ARBA" id="ARBA00023295"/>
    </source>
</evidence>
<dbReference type="RefSeq" id="XP_022478939.1">
    <property type="nucleotide sequence ID" value="XM_022614638.1"/>
</dbReference>
<gene>
    <name evidence="8" type="ORF">CORC01_02988</name>
</gene>
<feature type="signal peptide" evidence="7">
    <location>
        <begin position="1"/>
        <end position="16"/>
    </location>
</feature>
<dbReference type="PANTHER" id="PTHR11452:SF75">
    <property type="entry name" value="ALPHA-GALACTOSIDASE MEL1"/>
    <property type="match status" value="1"/>
</dbReference>
<name>A0A1G4BKH5_9PEZI</name>
<dbReference type="GO" id="GO:0005975">
    <property type="term" value="P:carbohydrate metabolic process"/>
    <property type="evidence" value="ECO:0007669"/>
    <property type="project" value="InterPro"/>
</dbReference>
<proteinExistence type="inferred from homology"/>
<evidence type="ECO:0000256" key="6">
    <source>
        <dbReference type="RuleBase" id="RU361168"/>
    </source>
</evidence>
<evidence type="ECO:0000256" key="4">
    <source>
        <dbReference type="ARBA" id="ARBA00022801"/>
    </source>
</evidence>
<evidence type="ECO:0000256" key="2">
    <source>
        <dbReference type="ARBA" id="ARBA00009743"/>
    </source>
</evidence>
<dbReference type="Proteomes" id="UP000176998">
    <property type="component" value="Unassembled WGS sequence"/>
</dbReference>
<dbReference type="PANTHER" id="PTHR11452">
    <property type="entry name" value="ALPHA-GALACTOSIDASE/ALPHA-N-ACETYLGALACTOSAMINIDASE"/>
    <property type="match status" value="1"/>
</dbReference>
<dbReference type="EMBL" id="MJBS01000017">
    <property type="protein sequence ID" value="OHF01797.1"/>
    <property type="molecule type" value="Genomic_DNA"/>
</dbReference>
<dbReference type="PRINTS" id="PR00740">
    <property type="entry name" value="GLHYDRLASE27"/>
</dbReference>
<dbReference type="EC" id="3.2.1.22" evidence="3 6"/>
<comment type="similarity">
    <text evidence="2 6">Belongs to the glycosyl hydrolase 27 family.</text>
</comment>
<reference evidence="8 9" key="1">
    <citation type="submission" date="2016-09" db="EMBL/GenBank/DDBJ databases">
        <authorList>
            <person name="Capua I."/>
            <person name="De Benedictis P."/>
            <person name="Joannis T."/>
            <person name="Lombin L.H."/>
            <person name="Cattoli G."/>
        </authorList>
    </citation>
    <scope>NUCLEOTIDE SEQUENCE [LARGE SCALE GENOMIC DNA]</scope>
    <source>
        <strain evidence="8 9">IMI 309357</strain>
    </source>
</reference>
<keyword evidence="5 6" id="KW-0326">Glycosidase</keyword>
<keyword evidence="6" id="KW-1015">Disulfide bond</keyword>
<organism evidence="8 9">
    <name type="scientific">Colletotrichum orchidophilum</name>
    <dbReference type="NCBI Taxonomy" id="1209926"/>
    <lineage>
        <taxon>Eukaryota</taxon>
        <taxon>Fungi</taxon>
        <taxon>Dikarya</taxon>
        <taxon>Ascomycota</taxon>
        <taxon>Pezizomycotina</taxon>
        <taxon>Sordariomycetes</taxon>
        <taxon>Hypocreomycetidae</taxon>
        <taxon>Glomerellales</taxon>
        <taxon>Glomerellaceae</taxon>
        <taxon>Colletotrichum</taxon>
    </lineage>
</organism>
<protein>
    <recommendedName>
        <fullName evidence="3 6">Alpha-galactosidase</fullName>
        <ecNumber evidence="3 6">3.2.1.22</ecNumber>
    </recommendedName>
    <alternativeName>
        <fullName evidence="6">Melibiase</fullName>
    </alternativeName>
</protein>
<dbReference type="InterPro" id="IPR017853">
    <property type="entry name" value="GH"/>
</dbReference>
<evidence type="ECO:0000313" key="9">
    <source>
        <dbReference type="Proteomes" id="UP000176998"/>
    </source>
</evidence>
<dbReference type="Gene3D" id="3.20.20.70">
    <property type="entry name" value="Aldolase class I"/>
    <property type="match status" value="1"/>
</dbReference>
<comment type="catalytic activity">
    <reaction evidence="1 6">
        <text>Hydrolysis of terminal, non-reducing alpha-D-galactose residues in alpha-D-galactosides, including galactose oligosaccharides, galactomannans and galactolipids.</text>
        <dbReference type="EC" id="3.2.1.22"/>
    </reaction>
</comment>
<sequence length="244" mass="26066">MHSAILAAVGLSSTAAALVSGDGKTGRLPALGGPRGGSMVTKEIIVDTIKFLQEIKHTVDQVHELELESDADPQPRHLLERAGRSTGSGAMGTGNMLEGGNGNLTLQESRTHFVFWAVLKSPLIIGTQVEGIQPEIMSIRSILSIEELVTLDQDPKFGTAAQPLSGALIRTGRGIFLTWPSFGPGVSVEGAYVLVLNTLSGAVEKNRAFKNVPFLGLHGRELERHDMAALRINVVKCVKRTGRE</sequence>
<dbReference type="InterPro" id="IPR002241">
    <property type="entry name" value="Glyco_hydro_27"/>
</dbReference>
<dbReference type="STRING" id="1209926.A0A1G4BKH5"/>
<dbReference type="GO" id="GO:0004557">
    <property type="term" value="F:alpha-galactosidase activity"/>
    <property type="evidence" value="ECO:0007669"/>
    <property type="project" value="UniProtKB-EC"/>
</dbReference>
<dbReference type="OrthoDB" id="5795902at2759"/>
<dbReference type="GeneID" id="34556148"/>
<keyword evidence="9" id="KW-1185">Reference proteome</keyword>